<evidence type="ECO:0000313" key="2">
    <source>
        <dbReference type="EMBL" id="SDY90096.1"/>
    </source>
</evidence>
<dbReference type="STRING" id="1503961.SAMN05421736_104133"/>
<feature type="transmembrane region" description="Helical" evidence="1">
    <location>
        <begin position="23"/>
        <end position="41"/>
    </location>
</feature>
<name>A0A1H3NMF6_9BACI</name>
<dbReference type="EMBL" id="FNPI01000004">
    <property type="protein sequence ID" value="SDY90096.1"/>
    <property type="molecule type" value="Genomic_DNA"/>
</dbReference>
<accession>A0A1H3NMF6</accession>
<reference evidence="3" key="1">
    <citation type="submission" date="2016-10" db="EMBL/GenBank/DDBJ databases">
        <authorList>
            <person name="Varghese N."/>
            <person name="Submissions S."/>
        </authorList>
    </citation>
    <scope>NUCLEOTIDE SEQUENCE [LARGE SCALE GENOMIC DNA]</scope>
    <source>
        <strain evidence="3">SP</strain>
    </source>
</reference>
<gene>
    <name evidence="2" type="ORF">SAMN05421736_104133</name>
</gene>
<organism evidence="2 3">
    <name type="scientific">Evansella caseinilytica</name>
    <dbReference type="NCBI Taxonomy" id="1503961"/>
    <lineage>
        <taxon>Bacteria</taxon>
        <taxon>Bacillati</taxon>
        <taxon>Bacillota</taxon>
        <taxon>Bacilli</taxon>
        <taxon>Bacillales</taxon>
        <taxon>Bacillaceae</taxon>
        <taxon>Evansella</taxon>
    </lineage>
</organism>
<dbReference type="Proteomes" id="UP000198935">
    <property type="component" value="Unassembled WGS sequence"/>
</dbReference>
<keyword evidence="1" id="KW-1133">Transmembrane helix</keyword>
<keyword evidence="1" id="KW-0812">Transmembrane</keyword>
<protein>
    <submittedName>
        <fullName evidence="2">Uncharacterized protein</fullName>
    </submittedName>
</protein>
<dbReference type="AlphaFoldDB" id="A0A1H3NMF6"/>
<evidence type="ECO:0000256" key="1">
    <source>
        <dbReference type="SAM" id="Phobius"/>
    </source>
</evidence>
<keyword evidence="1" id="KW-0472">Membrane</keyword>
<proteinExistence type="predicted"/>
<keyword evidence="3" id="KW-1185">Reference proteome</keyword>
<sequence length="51" mass="5772">MELLAILVLIVIAIFVIRLVGKILKFVIGIGLVLLIVYVLASNAEEIFRYW</sequence>
<evidence type="ECO:0000313" key="3">
    <source>
        <dbReference type="Proteomes" id="UP000198935"/>
    </source>
</evidence>